<dbReference type="EMBL" id="AVOT02000165">
    <property type="protein sequence ID" value="MBW0461485.1"/>
    <property type="molecule type" value="Genomic_DNA"/>
</dbReference>
<sequence>MQKTSPVNGCCQALNTATLEAQQQSMQEPLVKSHKPTVLHVPSSPQEEIAPVNEAQPHKKKGTIVPALCALCSQICGSTKQRQIFINICNQTQNPKLLPLSIPTTCWNYYLKQIQCSLRLKNSIQLYTQTTNSTPFALNDETGTALEFIKPILVIFDGACKLFQQDAPTKHLMLPIYNSSIKKCITMLVMHPNPGPKHVMQQ</sequence>
<accession>A0A9Q3GBK9</accession>
<dbReference type="Proteomes" id="UP000765509">
    <property type="component" value="Unassembled WGS sequence"/>
</dbReference>
<comment type="caution">
    <text evidence="1">The sequence shown here is derived from an EMBL/GenBank/DDBJ whole genome shotgun (WGS) entry which is preliminary data.</text>
</comment>
<organism evidence="1 2">
    <name type="scientific">Austropuccinia psidii MF-1</name>
    <dbReference type="NCBI Taxonomy" id="1389203"/>
    <lineage>
        <taxon>Eukaryota</taxon>
        <taxon>Fungi</taxon>
        <taxon>Dikarya</taxon>
        <taxon>Basidiomycota</taxon>
        <taxon>Pucciniomycotina</taxon>
        <taxon>Pucciniomycetes</taxon>
        <taxon>Pucciniales</taxon>
        <taxon>Sphaerophragmiaceae</taxon>
        <taxon>Austropuccinia</taxon>
    </lineage>
</organism>
<proteinExistence type="predicted"/>
<dbReference type="OrthoDB" id="3268424at2759"/>
<protein>
    <submittedName>
        <fullName evidence="1">Uncharacterized protein</fullName>
    </submittedName>
</protein>
<evidence type="ECO:0000313" key="2">
    <source>
        <dbReference type="Proteomes" id="UP000765509"/>
    </source>
</evidence>
<keyword evidence="2" id="KW-1185">Reference proteome</keyword>
<dbReference type="AlphaFoldDB" id="A0A9Q3GBK9"/>
<gene>
    <name evidence="1" type="ORF">O181_001200</name>
</gene>
<reference evidence="1" key="1">
    <citation type="submission" date="2021-03" db="EMBL/GenBank/DDBJ databases">
        <title>Draft genome sequence of rust myrtle Austropuccinia psidii MF-1, a brazilian biotype.</title>
        <authorList>
            <person name="Quecine M.C."/>
            <person name="Pachon D.M.R."/>
            <person name="Bonatelli M.L."/>
            <person name="Correr F.H."/>
            <person name="Franceschini L.M."/>
            <person name="Leite T.F."/>
            <person name="Margarido G.R.A."/>
            <person name="Almeida C.A."/>
            <person name="Ferrarezi J.A."/>
            <person name="Labate C.A."/>
        </authorList>
    </citation>
    <scope>NUCLEOTIDE SEQUENCE</scope>
    <source>
        <strain evidence="1">MF-1</strain>
    </source>
</reference>
<name>A0A9Q3GBK9_9BASI</name>
<evidence type="ECO:0000313" key="1">
    <source>
        <dbReference type="EMBL" id="MBW0461485.1"/>
    </source>
</evidence>